<comment type="caution">
    <text evidence="1">The sequence shown here is derived from an EMBL/GenBank/DDBJ whole genome shotgun (WGS) entry which is preliminary data.</text>
</comment>
<dbReference type="EMBL" id="JAECZB010000092">
    <property type="protein sequence ID" value="MBH8555229.1"/>
    <property type="molecule type" value="Genomic_DNA"/>
</dbReference>
<dbReference type="RefSeq" id="WP_214441443.1">
    <property type="nucleotide sequence ID" value="NZ_JAECZB010000092.1"/>
</dbReference>
<reference evidence="1 2" key="1">
    <citation type="journal article" date="2021" name="Int. J. Syst. Evol. Microbiol.">
        <title>Amazonocrinis nigriterrae gen. nov., sp. nov., Atlanticothrix silvestris gen. nov., sp. nov. and Dendronalium phyllosphericum gen. nov., sp. nov., nostocacean cyanobacteria from Brazilian environments.</title>
        <authorList>
            <person name="Alvarenga D.O."/>
            <person name="Andreote A.P.D."/>
            <person name="Branco L.H.Z."/>
            <person name="Delbaje E."/>
            <person name="Cruz R.B."/>
            <person name="Varani A.M."/>
            <person name="Fiore M.F."/>
        </authorList>
    </citation>
    <scope>NUCLEOTIDE SEQUENCE [LARGE SCALE GENOMIC DNA]</scope>
    <source>
        <strain evidence="1 2">CENA357</strain>
    </source>
</reference>
<proteinExistence type="predicted"/>
<evidence type="ECO:0000313" key="2">
    <source>
        <dbReference type="Proteomes" id="UP000599391"/>
    </source>
</evidence>
<dbReference type="Proteomes" id="UP000599391">
    <property type="component" value="Unassembled WGS sequence"/>
</dbReference>
<gene>
    <name evidence="1" type="ORF">I8751_23345</name>
</gene>
<dbReference type="AlphaFoldDB" id="A0A8J7HLB3"/>
<accession>A0A8J7HLB3</accession>
<organism evidence="1 2">
    <name type="scientific">Atlanticothrix silvestris CENA357</name>
    <dbReference type="NCBI Taxonomy" id="1725252"/>
    <lineage>
        <taxon>Bacteria</taxon>
        <taxon>Bacillati</taxon>
        <taxon>Cyanobacteriota</taxon>
        <taxon>Cyanophyceae</taxon>
        <taxon>Nostocales</taxon>
        <taxon>Nodulariaceae</taxon>
        <taxon>Atlanticothrix</taxon>
        <taxon>Atlanticothrix silvestris</taxon>
    </lineage>
</organism>
<sequence>MQSLVSTFTQHLDLSPTQLKAIFSMPLTEFINSPELQQQLDSLDTNLLKTTLTTAGAVLAKELPPFYNWLKNELGVKRVPNSPDHTTKWVVGFVNSQESLTRLVELHCPVPRPALEASIPRLVGVFADVEDKQIRQEWQKAVAALCLVLVVAARQQDRLNLAA</sequence>
<protein>
    <submittedName>
        <fullName evidence="1">Uncharacterized protein</fullName>
    </submittedName>
</protein>
<evidence type="ECO:0000313" key="1">
    <source>
        <dbReference type="EMBL" id="MBH8555229.1"/>
    </source>
</evidence>
<name>A0A8J7HLB3_9CYAN</name>
<keyword evidence="2" id="KW-1185">Reference proteome</keyword>